<feature type="domain" description="Glycosyltransferase 2-like" evidence="1">
    <location>
        <begin position="44"/>
        <end position="167"/>
    </location>
</feature>
<reference evidence="2" key="2">
    <citation type="submission" date="2020-09" db="EMBL/GenBank/DDBJ databases">
        <authorList>
            <person name="Sun Q."/>
            <person name="Ohkuma M."/>
        </authorList>
    </citation>
    <scope>NUCLEOTIDE SEQUENCE</scope>
    <source>
        <strain evidence="2">JCM 3091</strain>
    </source>
</reference>
<proteinExistence type="predicted"/>
<evidence type="ECO:0000259" key="1">
    <source>
        <dbReference type="Pfam" id="PF00535"/>
    </source>
</evidence>
<evidence type="ECO:0000313" key="2">
    <source>
        <dbReference type="EMBL" id="GGK12426.1"/>
    </source>
</evidence>
<dbReference type="Pfam" id="PF00535">
    <property type="entry name" value="Glycos_transf_2"/>
    <property type="match status" value="1"/>
</dbReference>
<dbReference type="InterPro" id="IPR029044">
    <property type="entry name" value="Nucleotide-diphossugar_trans"/>
</dbReference>
<name>A0A8J3BCX1_9ACTN</name>
<dbReference type="PANTHER" id="PTHR43646:SF3">
    <property type="entry name" value="SLR1566 PROTEIN"/>
    <property type="match status" value="1"/>
</dbReference>
<dbReference type="SUPFAM" id="SSF53448">
    <property type="entry name" value="Nucleotide-diphospho-sugar transferases"/>
    <property type="match status" value="1"/>
</dbReference>
<organism evidence="2 3">
    <name type="scientific">Pilimelia terevasa</name>
    <dbReference type="NCBI Taxonomy" id="53372"/>
    <lineage>
        <taxon>Bacteria</taxon>
        <taxon>Bacillati</taxon>
        <taxon>Actinomycetota</taxon>
        <taxon>Actinomycetes</taxon>
        <taxon>Micromonosporales</taxon>
        <taxon>Micromonosporaceae</taxon>
        <taxon>Pilimelia</taxon>
    </lineage>
</organism>
<evidence type="ECO:0000313" key="3">
    <source>
        <dbReference type="Proteomes" id="UP000662200"/>
    </source>
</evidence>
<sequence length="358" mass="37864">MGAVSLDKLVLGFHAVKIAGILANLRQFPTLRPDPAAGPRPRTSLLVPARDEERNLPATLAALCAQPADEILVLDDGSADGTAALVRACPDPRVALHTGTPPPDGWIGKNWACHQLAAAATGERLVFCDADVTLRPGALAALHAEWDRQGADVFSVFPRQVTGTLGERLLVPLIDETLLAFLPHALLRAPVPAAATANGQVLAFTRAAYAAVGGHAAVADQIVEDVALARRTRRCGLRLGLALGGALVGTRMYRGYREAVRGVGKSLRAAHGHRDAALAATAAWHLAAYTLPWLRWDRGGAWRAAALLGLAERLLVNAKTGRGAYAEAALVPVTAPAALPVYALALRRTARWKGREYR</sequence>
<dbReference type="PANTHER" id="PTHR43646">
    <property type="entry name" value="GLYCOSYLTRANSFERASE"/>
    <property type="match status" value="1"/>
</dbReference>
<protein>
    <recommendedName>
        <fullName evidence="1">Glycosyltransferase 2-like domain-containing protein</fullName>
    </recommendedName>
</protein>
<accession>A0A8J3BCX1</accession>
<dbReference type="EMBL" id="BMQC01000001">
    <property type="protein sequence ID" value="GGK12426.1"/>
    <property type="molecule type" value="Genomic_DNA"/>
</dbReference>
<reference evidence="2" key="1">
    <citation type="journal article" date="2014" name="Int. J. Syst. Evol. Microbiol.">
        <title>Complete genome sequence of Corynebacterium casei LMG S-19264T (=DSM 44701T), isolated from a smear-ripened cheese.</title>
        <authorList>
            <consortium name="US DOE Joint Genome Institute (JGI-PGF)"/>
            <person name="Walter F."/>
            <person name="Albersmeier A."/>
            <person name="Kalinowski J."/>
            <person name="Ruckert C."/>
        </authorList>
    </citation>
    <scope>NUCLEOTIDE SEQUENCE</scope>
    <source>
        <strain evidence="2">JCM 3091</strain>
    </source>
</reference>
<dbReference type="InterPro" id="IPR001173">
    <property type="entry name" value="Glyco_trans_2-like"/>
</dbReference>
<dbReference type="Gene3D" id="3.90.550.10">
    <property type="entry name" value="Spore Coat Polysaccharide Biosynthesis Protein SpsA, Chain A"/>
    <property type="match status" value="1"/>
</dbReference>
<dbReference type="Proteomes" id="UP000662200">
    <property type="component" value="Unassembled WGS sequence"/>
</dbReference>
<dbReference type="AlphaFoldDB" id="A0A8J3BCX1"/>
<keyword evidence="3" id="KW-1185">Reference proteome</keyword>
<comment type="caution">
    <text evidence="2">The sequence shown here is derived from an EMBL/GenBank/DDBJ whole genome shotgun (WGS) entry which is preliminary data.</text>
</comment>
<gene>
    <name evidence="2" type="ORF">GCM10010124_01160</name>
</gene>
<dbReference type="CDD" id="cd00761">
    <property type="entry name" value="Glyco_tranf_GTA_type"/>
    <property type="match status" value="1"/>
</dbReference>